<dbReference type="PROSITE" id="PS00518">
    <property type="entry name" value="ZF_RING_1"/>
    <property type="match status" value="1"/>
</dbReference>
<organism evidence="23 24">
    <name type="scientific">Cyprinus carpio carpio</name>
    <dbReference type="NCBI Taxonomy" id="630221"/>
    <lineage>
        <taxon>Eukaryota</taxon>
        <taxon>Metazoa</taxon>
        <taxon>Chordata</taxon>
        <taxon>Craniata</taxon>
        <taxon>Vertebrata</taxon>
        <taxon>Euteleostomi</taxon>
        <taxon>Actinopterygii</taxon>
        <taxon>Neopterygii</taxon>
        <taxon>Teleostei</taxon>
        <taxon>Ostariophysi</taxon>
        <taxon>Cypriniformes</taxon>
        <taxon>Cyprinidae</taxon>
        <taxon>Cyprininae</taxon>
        <taxon>Cyprinus</taxon>
    </lineage>
</organism>
<feature type="coiled-coil region" evidence="18">
    <location>
        <begin position="240"/>
        <end position="296"/>
    </location>
</feature>
<keyword evidence="13" id="KW-0862">Zinc</keyword>
<evidence type="ECO:0000256" key="6">
    <source>
        <dbReference type="ARBA" id="ARBA00014725"/>
    </source>
</evidence>
<keyword evidence="10" id="KW-0479">Metal-binding</keyword>
<dbReference type="InterPro" id="IPR013083">
    <property type="entry name" value="Znf_RING/FYVE/PHD"/>
</dbReference>
<feature type="compositionally biased region" description="Acidic residues" evidence="19">
    <location>
        <begin position="385"/>
        <end position="401"/>
    </location>
</feature>
<dbReference type="InterPro" id="IPR017903">
    <property type="entry name" value="COS_domain"/>
</dbReference>
<comment type="function">
    <text evidence="2">May bind and stabilize microtubules during myotubes formation.</text>
</comment>
<dbReference type="GO" id="GO:0070507">
    <property type="term" value="P:regulation of microtubule cytoskeleton organization"/>
    <property type="evidence" value="ECO:0007669"/>
    <property type="project" value="TreeGrafter"/>
</dbReference>
<evidence type="ECO:0000256" key="8">
    <source>
        <dbReference type="ARBA" id="ARBA00022679"/>
    </source>
</evidence>
<evidence type="ECO:0000313" key="24">
    <source>
        <dbReference type="Proteomes" id="UP001108240"/>
    </source>
</evidence>
<comment type="catalytic activity">
    <reaction evidence="1">
        <text>S-ubiquitinyl-[E2 ubiquitin-conjugating enzyme]-L-cysteine + [acceptor protein]-L-lysine = [E2 ubiquitin-conjugating enzyme]-L-cysteine + N(6)-ubiquitinyl-[acceptor protein]-L-lysine.</text>
        <dbReference type="EC" id="2.3.2.27"/>
    </reaction>
</comment>
<evidence type="ECO:0000256" key="3">
    <source>
        <dbReference type="ARBA" id="ARBA00004123"/>
    </source>
</evidence>
<evidence type="ECO:0000259" key="21">
    <source>
        <dbReference type="PROSITE" id="PS50119"/>
    </source>
</evidence>
<dbReference type="CDD" id="cd16760">
    <property type="entry name" value="RING-HC_MuRF2"/>
    <property type="match status" value="1"/>
</dbReference>
<dbReference type="Gene3D" id="3.30.160.60">
    <property type="entry name" value="Classic Zinc Finger"/>
    <property type="match status" value="1"/>
</dbReference>
<feature type="domain" description="RING-type" evidence="20">
    <location>
        <begin position="80"/>
        <end position="135"/>
    </location>
</feature>
<dbReference type="PANTHER" id="PTHR24099:SF17">
    <property type="entry name" value="TRIPARTITE MOTIF CONTAINING 55"/>
    <property type="match status" value="1"/>
</dbReference>
<dbReference type="GO" id="GO:0005737">
    <property type="term" value="C:cytoplasm"/>
    <property type="evidence" value="ECO:0007669"/>
    <property type="project" value="UniProtKB-SubCell"/>
</dbReference>
<keyword evidence="12" id="KW-0221">Differentiation</keyword>
<evidence type="ECO:0000256" key="5">
    <source>
        <dbReference type="ARBA" id="ARBA00012483"/>
    </source>
</evidence>
<evidence type="ECO:0000256" key="19">
    <source>
        <dbReference type="SAM" id="MobiDB-lite"/>
    </source>
</evidence>
<dbReference type="InterPro" id="IPR017907">
    <property type="entry name" value="Znf_RING_CS"/>
</dbReference>
<evidence type="ECO:0000256" key="10">
    <source>
        <dbReference type="ARBA" id="ARBA00022723"/>
    </source>
</evidence>
<dbReference type="FunFam" id="3.30.40.10:FF:000014">
    <property type="entry name" value="probable E3 ubiquitin-protein ligase MID2"/>
    <property type="match status" value="1"/>
</dbReference>
<dbReference type="SMART" id="SM00184">
    <property type="entry name" value="RING"/>
    <property type="match status" value="1"/>
</dbReference>
<evidence type="ECO:0000313" key="23">
    <source>
        <dbReference type="Ensembl" id="ENSCCRP00000071264.2"/>
    </source>
</evidence>
<dbReference type="Ensembl" id="ENSCCRT00000077212.2">
    <property type="protein sequence ID" value="ENSCCRP00000071264.2"/>
    <property type="gene ID" value="ENSCCRG00000038445.2"/>
</dbReference>
<evidence type="ECO:0000256" key="17">
    <source>
        <dbReference type="PROSITE-ProRule" id="PRU00024"/>
    </source>
</evidence>
<keyword evidence="16" id="KW-0539">Nucleus</keyword>
<accession>A0A8C1E301</accession>
<evidence type="ECO:0000256" key="1">
    <source>
        <dbReference type="ARBA" id="ARBA00000900"/>
    </source>
</evidence>
<dbReference type="GO" id="GO:0008270">
    <property type="term" value="F:zinc ion binding"/>
    <property type="evidence" value="ECO:0007669"/>
    <property type="project" value="UniProtKB-KW"/>
</dbReference>
<dbReference type="GO" id="GO:0005874">
    <property type="term" value="C:microtubule"/>
    <property type="evidence" value="ECO:0007669"/>
    <property type="project" value="UniProtKB-KW"/>
</dbReference>
<evidence type="ECO:0000256" key="14">
    <source>
        <dbReference type="ARBA" id="ARBA00023054"/>
    </source>
</evidence>
<dbReference type="AlphaFoldDB" id="A0A8C1E301"/>
<dbReference type="CDD" id="cd19833">
    <property type="entry name" value="Bbox2_MuRF3_C-II"/>
    <property type="match status" value="1"/>
</dbReference>
<evidence type="ECO:0000256" key="11">
    <source>
        <dbReference type="ARBA" id="ARBA00022771"/>
    </source>
</evidence>
<dbReference type="Pfam" id="PF13445">
    <property type="entry name" value="zf-RING_UBOX"/>
    <property type="match status" value="1"/>
</dbReference>
<dbReference type="PROSITE" id="PS50089">
    <property type="entry name" value="ZF_RING_2"/>
    <property type="match status" value="1"/>
</dbReference>
<evidence type="ECO:0000256" key="18">
    <source>
        <dbReference type="SAM" id="Coils"/>
    </source>
</evidence>
<comment type="subcellular location">
    <subcellularLocation>
        <location evidence="4">Cytoplasm</location>
    </subcellularLocation>
    <subcellularLocation>
        <location evidence="3">Nucleus</location>
    </subcellularLocation>
</comment>
<dbReference type="UniPathway" id="UPA00753">
    <property type="reaction ID" value="UER00739"/>
</dbReference>
<dbReference type="PANTHER" id="PTHR24099">
    <property type="entry name" value="E3 UBIQUITIN-PROTEIN LIGASE TRIM36-RELATED"/>
    <property type="match status" value="1"/>
</dbReference>
<dbReference type="PROSITE" id="PS50119">
    <property type="entry name" value="ZF_BBOX"/>
    <property type="match status" value="1"/>
</dbReference>
<reference evidence="23" key="1">
    <citation type="submission" date="2025-08" db="UniProtKB">
        <authorList>
            <consortium name="Ensembl"/>
        </authorList>
    </citation>
    <scope>IDENTIFICATION</scope>
</reference>
<dbReference type="SUPFAM" id="SSF57850">
    <property type="entry name" value="RING/U-box"/>
    <property type="match status" value="1"/>
</dbReference>
<feature type="region of interest" description="Disordered" evidence="19">
    <location>
        <begin position="384"/>
        <end position="440"/>
    </location>
</feature>
<evidence type="ECO:0000256" key="15">
    <source>
        <dbReference type="ARBA" id="ARBA00023179"/>
    </source>
</evidence>
<dbReference type="InterPro" id="IPR050617">
    <property type="entry name" value="E3_ligase_FN3/SPRY"/>
</dbReference>
<keyword evidence="9" id="KW-0493">Microtubule</keyword>
<keyword evidence="14 18" id="KW-0175">Coiled coil</keyword>
<evidence type="ECO:0000256" key="13">
    <source>
        <dbReference type="ARBA" id="ARBA00022833"/>
    </source>
</evidence>
<keyword evidence="24" id="KW-1185">Reference proteome</keyword>
<dbReference type="SUPFAM" id="SSF57845">
    <property type="entry name" value="B-box zinc-binding domain"/>
    <property type="match status" value="1"/>
</dbReference>
<dbReference type="InterPro" id="IPR000315">
    <property type="entry name" value="Znf_B-box"/>
</dbReference>
<keyword evidence="11 17" id="KW-0863">Zinc-finger</keyword>
<dbReference type="SMART" id="SM00336">
    <property type="entry name" value="BBOX"/>
    <property type="match status" value="1"/>
</dbReference>
<dbReference type="GO" id="GO:0006656">
    <property type="term" value="P:phosphatidylcholine biosynthetic process"/>
    <property type="evidence" value="ECO:0007669"/>
    <property type="project" value="UniProtKB-UniPathway"/>
</dbReference>
<evidence type="ECO:0000256" key="2">
    <source>
        <dbReference type="ARBA" id="ARBA00003888"/>
    </source>
</evidence>
<proteinExistence type="predicted"/>
<dbReference type="GeneTree" id="ENSGT00940000154004"/>
<keyword evidence="8" id="KW-0808">Transferase</keyword>
<evidence type="ECO:0000256" key="16">
    <source>
        <dbReference type="ARBA" id="ARBA00023242"/>
    </source>
</evidence>
<feature type="domain" description="B box-type" evidence="21">
    <location>
        <begin position="176"/>
        <end position="218"/>
    </location>
</feature>
<dbReference type="PROSITE" id="PS51262">
    <property type="entry name" value="COS"/>
    <property type="match status" value="1"/>
</dbReference>
<keyword evidence="15" id="KW-0514">Muscle protein</keyword>
<dbReference type="Pfam" id="PF00643">
    <property type="entry name" value="zf-B_box"/>
    <property type="match status" value="1"/>
</dbReference>
<dbReference type="InterPro" id="IPR033492">
    <property type="entry name" value="Trim54_Bbox2_Zfn"/>
</dbReference>
<dbReference type="Gene3D" id="3.30.40.10">
    <property type="entry name" value="Zinc/RING finger domain, C3HC4 (zinc finger)"/>
    <property type="match status" value="1"/>
</dbReference>
<sequence length="440" mass="49810">MATSDVRFLKTALTDSGPWRGGMPSLIIEGTDRRLSNGEGLISPRVHELGQFNFLNRKRSHSRLVARQIRMDSLEKQLICPICLEMFTKPVVILPCQHNLCRKCANDIFQSSNPYLPTRGGTGASGGRFRCPSCRHEVVLDRHGVYGLQRNLLVENIIDMYKQEYISSRPSPERKVDQPVCEVHEDEKINIYCLTCGVPTCSMCKVFGSHKDCEVAPLNSIYQTQKTELSDGIAMMVGNNDRIQGIISQLEETCRTIEENGRRQKSKVCEKFDHLYTILEDRKREMNLKVNAEQEEKLDYIHGLTRKYGDHLESMTKIMETGIQTMEEPEMAVFLQNAKPLLQKISEASNTSHLEKVERSYENMDHYSVSFKREGRALHNIDFARDDDEEEEDEDEDEVGVDADGQAGQTASGELDSLNEALPPLLPPQPLSTRKPAASS</sequence>
<evidence type="ECO:0000259" key="20">
    <source>
        <dbReference type="PROSITE" id="PS50089"/>
    </source>
</evidence>
<keyword evidence="7" id="KW-0963">Cytoplasm</keyword>
<evidence type="ECO:0000259" key="22">
    <source>
        <dbReference type="PROSITE" id="PS51262"/>
    </source>
</evidence>
<protein>
    <recommendedName>
        <fullName evidence="6">Tripartite motif-containing protein 54</fullName>
        <ecNumber evidence="5">2.3.2.27</ecNumber>
    </recommendedName>
</protein>
<reference evidence="23" key="2">
    <citation type="submission" date="2025-09" db="UniProtKB">
        <authorList>
            <consortium name="Ensembl"/>
        </authorList>
    </citation>
    <scope>IDENTIFICATION</scope>
</reference>
<dbReference type="GO" id="GO:0005634">
    <property type="term" value="C:nucleus"/>
    <property type="evidence" value="ECO:0007669"/>
    <property type="project" value="UniProtKB-SubCell"/>
</dbReference>
<evidence type="ECO:0000256" key="9">
    <source>
        <dbReference type="ARBA" id="ARBA00022701"/>
    </source>
</evidence>
<dbReference type="InterPro" id="IPR027370">
    <property type="entry name" value="Znf-RING_euk"/>
</dbReference>
<dbReference type="Proteomes" id="UP001108240">
    <property type="component" value="Unplaced"/>
</dbReference>
<dbReference type="Gene3D" id="1.20.5.170">
    <property type="match status" value="1"/>
</dbReference>
<evidence type="ECO:0000256" key="4">
    <source>
        <dbReference type="ARBA" id="ARBA00004496"/>
    </source>
</evidence>
<dbReference type="InterPro" id="IPR001841">
    <property type="entry name" value="Znf_RING"/>
</dbReference>
<evidence type="ECO:0000256" key="7">
    <source>
        <dbReference type="ARBA" id="ARBA00022490"/>
    </source>
</evidence>
<dbReference type="EC" id="2.3.2.27" evidence="5"/>
<evidence type="ECO:0000256" key="12">
    <source>
        <dbReference type="ARBA" id="ARBA00022782"/>
    </source>
</evidence>
<name>A0A8C1E301_CYPCA</name>
<dbReference type="OMA" id="CDIHEDE"/>
<dbReference type="GO" id="GO:0061630">
    <property type="term" value="F:ubiquitin protein ligase activity"/>
    <property type="evidence" value="ECO:0007669"/>
    <property type="project" value="UniProtKB-EC"/>
</dbReference>
<feature type="domain" description="COS" evidence="22">
    <location>
        <begin position="326"/>
        <end position="384"/>
    </location>
</feature>
<dbReference type="GO" id="GO:0030154">
    <property type="term" value="P:cell differentiation"/>
    <property type="evidence" value="ECO:0007669"/>
    <property type="project" value="UniProtKB-KW"/>
</dbReference>